<dbReference type="EMBL" id="JAVYJV010000023">
    <property type="protein sequence ID" value="KAK4340042.1"/>
    <property type="molecule type" value="Genomic_DNA"/>
</dbReference>
<evidence type="ECO:0000313" key="5">
    <source>
        <dbReference type="Proteomes" id="UP001291623"/>
    </source>
</evidence>
<dbReference type="Gene3D" id="3.30.559.10">
    <property type="entry name" value="Chloramphenicol acetyltransferase-like domain"/>
    <property type="match status" value="2"/>
</dbReference>
<keyword evidence="3" id="KW-0012">Acyltransferase</keyword>
<dbReference type="Proteomes" id="UP001291623">
    <property type="component" value="Unassembled WGS sequence"/>
</dbReference>
<protein>
    <submittedName>
        <fullName evidence="4">Uncharacterized protein</fullName>
    </submittedName>
</protein>
<gene>
    <name evidence="4" type="ORF">RND71_041504</name>
</gene>
<reference evidence="4" key="1">
    <citation type="submission" date="2023-12" db="EMBL/GenBank/DDBJ databases">
        <title>Genome assembly of Anisodus tanguticus.</title>
        <authorList>
            <person name="Wang Y.-J."/>
        </authorList>
    </citation>
    <scope>NUCLEOTIDE SEQUENCE</scope>
    <source>
        <strain evidence="4">KB-2021</strain>
        <tissue evidence="4">Leaf</tissue>
    </source>
</reference>
<name>A0AAE1UR75_9SOLA</name>
<evidence type="ECO:0000313" key="4">
    <source>
        <dbReference type="EMBL" id="KAK4340042.1"/>
    </source>
</evidence>
<keyword evidence="2" id="KW-0808">Transferase</keyword>
<sequence>MIKPSTPTPNHLKSLKLSLFDQVALHIFVPILFHYLPNCECNNEGITERCDKLQKSLAETLTKFYPLAGRLSKDNLSIHCNGEGVEYVESKVNADLAEFLHEGLKIELLNDFLPTDLPSSLLLRIQVNIFSCGGLVIGINISHIIAAGFTLGSFVKEWAHISQTGTSKGRLPSFGHLPLVFPPRVLSGHQVSPPSKIGPKIVTKRFVFDALTIAKLKDTINSSATFTRPTRLVVVLSFIWKVLVGNSSAKHGHSRGSCLLFPINLRGKSNLPSIEHALGNFYVTEVATLEANQSRKELNDVVNVKKQ</sequence>
<dbReference type="InterPro" id="IPR023213">
    <property type="entry name" value="CAT-like_dom_sf"/>
</dbReference>
<comment type="similarity">
    <text evidence="1">Belongs to the plant acyltransferase family.</text>
</comment>
<dbReference type="GO" id="GO:0016746">
    <property type="term" value="F:acyltransferase activity"/>
    <property type="evidence" value="ECO:0007669"/>
    <property type="project" value="UniProtKB-KW"/>
</dbReference>
<evidence type="ECO:0000256" key="1">
    <source>
        <dbReference type="ARBA" id="ARBA00009861"/>
    </source>
</evidence>
<keyword evidence="5" id="KW-1185">Reference proteome</keyword>
<dbReference type="PANTHER" id="PTHR31623:SF122">
    <property type="entry name" value="HXXXD-TYPE ACYL-TRANSFERASE FAMILY PROTEIN"/>
    <property type="match status" value="1"/>
</dbReference>
<dbReference type="PANTHER" id="PTHR31623">
    <property type="entry name" value="F21J9.9"/>
    <property type="match status" value="1"/>
</dbReference>
<accession>A0AAE1UR75</accession>
<organism evidence="4 5">
    <name type="scientific">Anisodus tanguticus</name>
    <dbReference type="NCBI Taxonomy" id="243964"/>
    <lineage>
        <taxon>Eukaryota</taxon>
        <taxon>Viridiplantae</taxon>
        <taxon>Streptophyta</taxon>
        <taxon>Embryophyta</taxon>
        <taxon>Tracheophyta</taxon>
        <taxon>Spermatophyta</taxon>
        <taxon>Magnoliopsida</taxon>
        <taxon>eudicotyledons</taxon>
        <taxon>Gunneridae</taxon>
        <taxon>Pentapetalae</taxon>
        <taxon>asterids</taxon>
        <taxon>lamiids</taxon>
        <taxon>Solanales</taxon>
        <taxon>Solanaceae</taxon>
        <taxon>Solanoideae</taxon>
        <taxon>Hyoscyameae</taxon>
        <taxon>Anisodus</taxon>
    </lineage>
</organism>
<evidence type="ECO:0000256" key="2">
    <source>
        <dbReference type="ARBA" id="ARBA00022679"/>
    </source>
</evidence>
<dbReference type="AlphaFoldDB" id="A0AAE1UR75"/>
<proteinExistence type="inferred from homology"/>
<evidence type="ECO:0000256" key="3">
    <source>
        <dbReference type="ARBA" id="ARBA00023315"/>
    </source>
</evidence>
<comment type="caution">
    <text evidence="4">The sequence shown here is derived from an EMBL/GenBank/DDBJ whole genome shotgun (WGS) entry which is preliminary data.</text>
</comment>
<dbReference type="Pfam" id="PF02458">
    <property type="entry name" value="Transferase"/>
    <property type="match status" value="1"/>
</dbReference>